<evidence type="ECO:0000313" key="1">
    <source>
        <dbReference type="EMBL" id="KAK8887356.1"/>
    </source>
</evidence>
<dbReference type="Proteomes" id="UP001470230">
    <property type="component" value="Unassembled WGS sequence"/>
</dbReference>
<protein>
    <submittedName>
        <fullName evidence="1">Uncharacterized protein</fullName>
    </submittedName>
</protein>
<dbReference type="EMBL" id="JAPFFF010000006">
    <property type="protein sequence ID" value="KAK8887356.1"/>
    <property type="molecule type" value="Genomic_DNA"/>
</dbReference>
<sequence>MELTDSSLVLLKDTPLIYYPQKDFSTLFNSFCSSFVNMKIEEKNIETLQIYDYIETFKSERFYMQFTFERLCKTNEGYLLLNLTDFNDTNKILDKLNVEGKEYFITGGTYITPWASSLLRRGAASGIILDTTWNLLQHYVCIIPTLAIQNVSLPIGFTFSLVEDSAIYKDFFNIFQNAFGFPIQNFISVAMSDQGSPLKSAIKDLGLEHIFCLRPLLVSLKKTPFSQQIRNLVSCTNEYDFNELCELYS</sequence>
<proteinExistence type="predicted"/>
<name>A0ABR2K8Z6_9EUKA</name>
<accession>A0ABR2K8Z6</accession>
<gene>
    <name evidence="1" type="ORF">M9Y10_038396</name>
</gene>
<organism evidence="1 2">
    <name type="scientific">Tritrichomonas musculus</name>
    <dbReference type="NCBI Taxonomy" id="1915356"/>
    <lineage>
        <taxon>Eukaryota</taxon>
        <taxon>Metamonada</taxon>
        <taxon>Parabasalia</taxon>
        <taxon>Tritrichomonadida</taxon>
        <taxon>Tritrichomonadidae</taxon>
        <taxon>Tritrichomonas</taxon>
    </lineage>
</organism>
<keyword evidence="2" id="KW-1185">Reference proteome</keyword>
<comment type="caution">
    <text evidence="1">The sequence shown here is derived from an EMBL/GenBank/DDBJ whole genome shotgun (WGS) entry which is preliminary data.</text>
</comment>
<reference evidence="1 2" key="1">
    <citation type="submission" date="2024-04" db="EMBL/GenBank/DDBJ databases">
        <title>Tritrichomonas musculus Genome.</title>
        <authorList>
            <person name="Alves-Ferreira E."/>
            <person name="Grigg M."/>
            <person name="Lorenzi H."/>
            <person name="Galac M."/>
        </authorList>
    </citation>
    <scope>NUCLEOTIDE SEQUENCE [LARGE SCALE GENOMIC DNA]</scope>
    <source>
        <strain evidence="1 2">EAF2021</strain>
    </source>
</reference>
<evidence type="ECO:0000313" key="2">
    <source>
        <dbReference type="Proteomes" id="UP001470230"/>
    </source>
</evidence>